<comment type="caution">
    <text evidence="1">The sequence shown here is derived from an EMBL/GenBank/DDBJ whole genome shotgun (WGS) entry which is preliminary data.</text>
</comment>
<proteinExistence type="predicted"/>
<keyword evidence="2" id="KW-1185">Reference proteome</keyword>
<dbReference type="Proteomes" id="UP000620366">
    <property type="component" value="Unassembled WGS sequence"/>
</dbReference>
<gene>
    <name evidence="1" type="ORF">H8695_02565</name>
</gene>
<sequence>MFQSARSKMLLTATALAAALLIAFGLYSYISGTRLQRENESKKALCTPADYAAAVADADGFKDTYVYFTGTVMGVQTEKSTYNVRVSPDGEDAHYYYVAYTSNQIPTEVEIGDKVTYWAKSGGHYTYETLTGDTVTAPLAYAFAVEILEEAPESENNTQ</sequence>
<protein>
    <submittedName>
        <fullName evidence="1">Uncharacterized protein</fullName>
    </submittedName>
</protein>
<dbReference type="EMBL" id="JACRSP010000001">
    <property type="protein sequence ID" value="MBC8535574.1"/>
    <property type="molecule type" value="Genomic_DNA"/>
</dbReference>
<organism evidence="1 2">
    <name type="scientific">Feifania hominis</name>
    <dbReference type="NCBI Taxonomy" id="2763660"/>
    <lineage>
        <taxon>Bacteria</taxon>
        <taxon>Bacillati</taxon>
        <taxon>Bacillota</taxon>
        <taxon>Clostridia</taxon>
        <taxon>Eubacteriales</taxon>
        <taxon>Feifaniaceae</taxon>
        <taxon>Feifania</taxon>
    </lineage>
</organism>
<reference evidence="1" key="1">
    <citation type="submission" date="2020-08" db="EMBL/GenBank/DDBJ databases">
        <title>Genome public.</title>
        <authorList>
            <person name="Liu C."/>
            <person name="Sun Q."/>
        </authorList>
    </citation>
    <scope>NUCLEOTIDE SEQUENCE</scope>
    <source>
        <strain evidence="1">BX7</strain>
    </source>
</reference>
<evidence type="ECO:0000313" key="2">
    <source>
        <dbReference type="Proteomes" id="UP000620366"/>
    </source>
</evidence>
<name>A0A926DE00_9FIRM</name>
<evidence type="ECO:0000313" key="1">
    <source>
        <dbReference type="EMBL" id="MBC8535574.1"/>
    </source>
</evidence>
<accession>A0A926DE00</accession>
<dbReference type="AlphaFoldDB" id="A0A926DE00"/>